<organism evidence="2 3">
    <name type="scientific">Synchytrium microbalum</name>
    <dbReference type="NCBI Taxonomy" id="1806994"/>
    <lineage>
        <taxon>Eukaryota</taxon>
        <taxon>Fungi</taxon>
        <taxon>Fungi incertae sedis</taxon>
        <taxon>Chytridiomycota</taxon>
        <taxon>Chytridiomycota incertae sedis</taxon>
        <taxon>Chytridiomycetes</taxon>
        <taxon>Synchytriales</taxon>
        <taxon>Synchytriaceae</taxon>
        <taxon>Synchytrium</taxon>
    </lineage>
</organism>
<comment type="caution">
    <text evidence="2">The sequence shown here is derived from an EMBL/GenBank/DDBJ whole genome shotgun (WGS) entry which is preliminary data.</text>
</comment>
<feature type="transmembrane region" description="Helical" evidence="1">
    <location>
        <begin position="248"/>
        <end position="269"/>
    </location>
</feature>
<gene>
    <name evidence="2" type="ORF">SmJEL517_g04606</name>
</gene>
<dbReference type="Proteomes" id="UP000319731">
    <property type="component" value="Unassembled WGS sequence"/>
</dbReference>
<dbReference type="GeneID" id="42005831"/>
<keyword evidence="1" id="KW-0472">Membrane</keyword>
<dbReference type="RefSeq" id="XP_031023470.1">
    <property type="nucleotide sequence ID" value="XM_031170534.1"/>
</dbReference>
<keyword evidence="3" id="KW-1185">Reference proteome</keyword>
<reference evidence="2 3" key="1">
    <citation type="journal article" date="2019" name="Sci. Rep.">
        <title>Comparative genomics of chytrid fungi reveal insights into the obligate biotrophic and pathogenic lifestyle of Synchytrium endobioticum.</title>
        <authorList>
            <person name="van de Vossenberg B.T.L.H."/>
            <person name="Warris S."/>
            <person name="Nguyen H.D.T."/>
            <person name="van Gent-Pelzer M.P.E."/>
            <person name="Joly D.L."/>
            <person name="van de Geest H.C."/>
            <person name="Bonants P.J.M."/>
            <person name="Smith D.S."/>
            <person name="Levesque C.A."/>
            <person name="van der Lee T.A.J."/>
        </authorList>
    </citation>
    <scope>NUCLEOTIDE SEQUENCE [LARGE SCALE GENOMIC DNA]</scope>
    <source>
        <strain evidence="2 3">JEL517</strain>
    </source>
</reference>
<evidence type="ECO:0000313" key="2">
    <source>
        <dbReference type="EMBL" id="TPX32220.1"/>
    </source>
</evidence>
<protein>
    <submittedName>
        <fullName evidence="2">Uncharacterized protein</fullName>
    </submittedName>
</protein>
<sequence length="379" mass="42279">MARLYIIFMEPQPSPTLRFSAVESRTYSGLPFAIGEQNAQQQQIVNVESAPVNPFAADPATRNVTPTQHMAHHNIQIYLPNGLWLTFMGALFLRILWNCNRTLVVDIILDGNYTLDGTQQFENATGIPFDAVVLVSNFLGFLCETSMFSTMLLFAQGYCIVRAQFFDLNQSRVFAGLVSLSLLLQVVLSGYGQLYAIVLAFLQLIVIRILLHSIAHLKSFYAGLTRSIRLSRATNLIDASPTEQKLDLMTATLTLFYIYLFAVVGMLVATRVTSVSNVAIIAEVVDFGFVCSLMVLLRLRGKATRRRTPDETRVQPVHAEAVEAVKPKRSNAETKYYMIQYSAETRGAATLNPVINQRLFLASPDMLQDEATLYVGEDQ</sequence>
<proteinExistence type="predicted"/>
<keyword evidence="1" id="KW-0812">Transmembrane</keyword>
<feature type="transmembrane region" description="Helical" evidence="1">
    <location>
        <begin position="77"/>
        <end position="97"/>
    </location>
</feature>
<evidence type="ECO:0000256" key="1">
    <source>
        <dbReference type="SAM" id="Phobius"/>
    </source>
</evidence>
<feature type="transmembrane region" description="Helical" evidence="1">
    <location>
        <begin position="275"/>
        <end position="297"/>
    </location>
</feature>
<accession>A0A507BR82</accession>
<name>A0A507BR82_9FUNG</name>
<keyword evidence="1" id="KW-1133">Transmembrane helix</keyword>
<evidence type="ECO:0000313" key="3">
    <source>
        <dbReference type="Proteomes" id="UP000319731"/>
    </source>
</evidence>
<dbReference type="AlphaFoldDB" id="A0A507BR82"/>
<feature type="transmembrane region" description="Helical" evidence="1">
    <location>
        <begin position="173"/>
        <end position="188"/>
    </location>
</feature>
<feature type="transmembrane region" description="Helical" evidence="1">
    <location>
        <begin position="138"/>
        <end position="161"/>
    </location>
</feature>
<dbReference type="OrthoDB" id="10593475at2759"/>
<dbReference type="EMBL" id="QEAO01000033">
    <property type="protein sequence ID" value="TPX32220.1"/>
    <property type="molecule type" value="Genomic_DNA"/>
</dbReference>